<dbReference type="InterPro" id="IPR012340">
    <property type="entry name" value="NA-bd_OB-fold"/>
</dbReference>
<dbReference type="InterPro" id="IPR050191">
    <property type="entry name" value="ATP-dep_DNA_ligase"/>
</dbReference>
<dbReference type="EMBL" id="JBHTRV010000050">
    <property type="protein sequence ID" value="MFE5985379.1"/>
    <property type="molecule type" value="Genomic_DNA"/>
</dbReference>
<evidence type="ECO:0000256" key="3">
    <source>
        <dbReference type="ARBA" id="ARBA00022598"/>
    </source>
</evidence>
<evidence type="ECO:0000256" key="4">
    <source>
        <dbReference type="ARBA" id="ARBA00034003"/>
    </source>
</evidence>
<dbReference type="SUPFAM" id="SSF56091">
    <property type="entry name" value="DNA ligase/mRNA capping enzyme, catalytic domain"/>
    <property type="match status" value="1"/>
</dbReference>
<name>A0ABW6J734_STRWE</name>
<sequence>MTTALDRLSQGQRRLLRPAHAAPGAPMLAALSARREFDEGWIFERKLDGVRVPASCRRREPRQLSRSGRPLNATYPEVVEALAAQDIADFTVDGELVALRNGRTDFALLQQRMGLTAPAAVQATTVRVTYYLFDLLLLDGYDTTRLPLRARKALLREAFGFRPPLRFTPHRNRYGPALLDEACARGWEGPIAKRADAPYAHRRSTDWLKLKCSGGQEFVICGFTEPADRRGGFGALLLGYHQGGRLRYAGKVGTGYDTATLRSPRRRLDDIEQAEPPLPAAEAREQAVHWVRPERVAQVAFTEWTTASLLRHPATRDCATTSRPMRWSTSNQPGGPNDPENAARAAGAHTNRPPHHRDQPPRQGPLPR</sequence>
<dbReference type="Gene3D" id="2.40.50.140">
    <property type="entry name" value="Nucleic acid-binding proteins"/>
    <property type="match status" value="1"/>
</dbReference>
<keyword evidence="3 7" id="KW-0436">Ligase</keyword>
<dbReference type="Gene3D" id="3.30.470.30">
    <property type="entry name" value="DNA ligase/mRNA capping enzyme"/>
    <property type="match status" value="1"/>
</dbReference>
<proteinExistence type="inferred from homology"/>
<dbReference type="Gene3D" id="3.30.1490.70">
    <property type="match status" value="1"/>
</dbReference>
<evidence type="ECO:0000256" key="2">
    <source>
        <dbReference type="ARBA" id="ARBA00012727"/>
    </source>
</evidence>
<dbReference type="CDD" id="cd07971">
    <property type="entry name" value="OBF_DNA_ligase_LigD"/>
    <property type="match status" value="1"/>
</dbReference>
<comment type="caution">
    <text evidence="7">The sequence shown here is derived from an EMBL/GenBank/DDBJ whole genome shotgun (WGS) entry which is preliminary data.</text>
</comment>
<evidence type="ECO:0000256" key="1">
    <source>
        <dbReference type="ARBA" id="ARBA00007572"/>
    </source>
</evidence>
<dbReference type="NCBIfam" id="TIGR02779">
    <property type="entry name" value="NHEJ_ligase_lig"/>
    <property type="match status" value="1"/>
</dbReference>
<dbReference type="SUPFAM" id="SSF50249">
    <property type="entry name" value="Nucleic acid-binding proteins"/>
    <property type="match status" value="1"/>
</dbReference>
<evidence type="ECO:0000313" key="7">
    <source>
        <dbReference type="EMBL" id="MFE5985379.1"/>
    </source>
</evidence>
<dbReference type="PANTHER" id="PTHR45674:SF4">
    <property type="entry name" value="DNA LIGASE 1"/>
    <property type="match status" value="1"/>
</dbReference>
<dbReference type="Proteomes" id="UP001600424">
    <property type="component" value="Unassembled WGS sequence"/>
</dbReference>
<feature type="compositionally biased region" description="Polar residues" evidence="5">
    <location>
        <begin position="318"/>
        <end position="334"/>
    </location>
</feature>
<keyword evidence="8" id="KW-1185">Reference proteome</keyword>
<feature type="region of interest" description="Disordered" evidence="5">
    <location>
        <begin position="315"/>
        <end position="368"/>
    </location>
</feature>
<evidence type="ECO:0000313" key="8">
    <source>
        <dbReference type="Proteomes" id="UP001600424"/>
    </source>
</evidence>
<evidence type="ECO:0000259" key="6">
    <source>
        <dbReference type="PROSITE" id="PS50160"/>
    </source>
</evidence>
<gene>
    <name evidence="7" type="primary">ligD</name>
    <name evidence="7" type="ORF">ACFQ63_37485</name>
</gene>
<evidence type="ECO:0000256" key="5">
    <source>
        <dbReference type="SAM" id="MobiDB-lite"/>
    </source>
</evidence>
<dbReference type="PROSITE" id="PS50160">
    <property type="entry name" value="DNA_LIGASE_A3"/>
    <property type="match status" value="1"/>
</dbReference>
<dbReference type="RefSeq" id="WP_386256557.1">
    <property type="nucleotide sequence ID" value="NZ_JBHTRV010000050.1"/>
</dbReference>
<accession>A0ABW6J734</accession>
<protein>
    <recommendedName>
        <fullName evidence="2">DNA ligase (ATP)</fullName>
        <ecNumber evidence="2">6.5.1.1</ecNumber>
    </recommendedName>
</protein>
<dbReference type="Pfam" id="PF04679">
    <property type="entry name" value="DNA_ligase_A_C"/>
    <property type="match status" value="1"/>
</dbReference>
<comment type="similarity">
    <text evidence="1">Belongs to the ATP-dependent DNA ligase family.</text>
</comment>
<reference evidence="7 8" key="1">
    <citation type="submission" date="2024-09" db="EMBL/GenBank/DDBJ databases">
        <title>The Natural Products Discovery Center: Release of the First 8490 Sequenced Strains for Exploring Actinobacteria Biosynthetic Diversity.</title>
        <authorList>
            <person name="Kalkreuter E."/>
            <person name="Kautsar S.A."/>
            <person name="Yang D."/>
            <person name="Bader C.D."/>
            <person name="Teijaro C.N."/>
            <person name="Fluegel L."/>
            <person name="Davis C.M."/>
            <person name="Simpson J.R."/>
            <person name="Lauterbach L."/>
            <person name="Steele A.D."/>
            <person name="Gui C."/>
            <person name="Meng S."/>
            <person name="Li G."/>
            <person name="Viehrig K."/>
            <person name="Ye F."/>
            <person name="Su P."/>
            <person name="Kiefer A.F."/>
            <person name="Nichols A."/>
            <person name="Cepeda A.J."/>
            <person name="Yan W."/>
            <person name="Fan B."/>
            <person name="Jiang Y."/>
            <person name="Adhikari A."/>
            <person name="Zheng C.-J."/>
            <person name="Schuster L."/>
            <person name="Cowan T.M."/>
            <person name="Smanski M.J."/>
            <person name="Chevrette M.G."/>
            <person name="De Carvalho L.P.S."/>
            <person name="Shen B."/>
        </authorList>
    </citation>
    <scope>NUCLEOTIDE SEQUENCE [LARGE SCALE GENOMIC DNA]</scope>
    <source>
        <strain evidence="7 8">NPDC056472</strain>
    </source>
</reference>
<dbReference type="EC" id="6.5.1.1" evidence="2"/>
<comment type="catalytic activity">
    <reaction evidence="4">
        <text>ATP + (deoxyribonucleotide)n-3'-hydroxyl + 5'-phospho-(deoxyribonucleotide)m = (deoxyribonucleotide)n+m + AMP + diphosphate.</text>
        <dbReference type="EC" id="6.5.1.1"/>
    </reaction>
</comment>
<dbReference type="InterPro" id="IPR012310">
    <property type="entry name" value="DNA_ligase_ATP-dep_cent"/>
</dbReference>
<dbReference type="InterPro" id="IPR012309">
    <property type="entry name" value="DNA_ligase_ATP-dep_C"/>
</dbReference>
<dbReference type="InterPro" id="IPR014146">
    <property type="entry name" value="LigD_ligase_dom"/>
</dbReference>
<dbReference type="Pfam" id="PF01068">
    <property type="entry name" value="DNA_ligase_A_M"/>
    <property type="match status" value="1"/>
</dbReference>
<dbReference type="PANTHER" id="PTHR45674">
    <property type="entry name" value="DNA LIGASE 1/3 FAMILY MEMBER"/>
    <property type="match status" value="1"/>
</dbReference>
<dbReference type="GO" id="GO:0016874">
    <property type="term" value="F:ligase activity"/>
    <property type="evidence" value="ECO:0007669"/>
    <property type="project" value="UniProtKB-KW"/>
</dbReference>
<feature type="domain" description="ATP-dependent DNA ligase family profile" evidence="6">
    <location>
        <begin position="121"/>
        <end position="211"/>
    </location>
</feature>
<organism evidence="7 8">
    <name type="scientific">Streptomyces wedmorensis</name>
    <dbReference type="NCBI Taxonomy" id="43759"/>
    <lineage>
        <taxon>Bacteria</taxon>
        <taxon>Bacillati</taxon>
        <taxon>Actinomycetota</taxon>
        <taxon>Actinomycetes</taxon>
        <taxon>Kitasatosporales</taxon>
        <taxon>Streptomycetaceae</taxon>
        <taxon>Streptomyces</taxon>
    </lineage>
</organism>